<dbReference type="SUPFAM" id="SSF50129">
    <property type="entry name" value="GroES-like"/>
    <property type="match status" value="1"/>
</dbReference>
<comment type="caution">
    <text evidence="4">The sequence shown here is derived from an EMBL/GenBank/DDBJ whole genome shotgun (WGS) entry which is preliminary data.</text>
</comment>
<dbReference type="Proteomes" id="UP001500394">
    <property type="component" value="Unassembled WGS sequence"/>
</dbReference>
<name>A0ABP8QY95_9SPHI</name>
<gene>
    <name evidence="4" type="ORF">GCM10023173_08280</name>
</gene>
<dbReference type="InterPro" id="IPR036291">
    <property type="entry name" value="NAD(P)-bd_dom_sf"/>
</dbReference>
<dbReference type="InterPro" id="IPR011032">
    <property type="entry name" value="GroES-like_sf"/>
</dbReference>
<dbReference type="NCBIfam" id="TIGR02824">
    <property type="entry name" value="quinone_pig3"/>
    <property type="match status" value="1"/>
</dbReference>
<reference evidence="5" key="1">
    <citation type="journal article" date="2019" name="Int. J. Syst. Evol. Microbiol.">
        <title>The Global Catalogue of Microorganisms (GCM) 10K type strain sequencing project: providing services to taxonomists for standard genome sequencing and annotation.</title>
        <authorList>
            <consortium name="The Broad Institute Genomics Platform"/>
            <consortium name="The Broad Institute Genome Sequencing Center for Infectious Disease"/>
            <person name="Wu L."/>
            <person name="Ma J."/>
        </authorList>
    </citation>
    <scope>NUCLEOTIDE SEQUENCE [LARGE SCALE GENOMIC DNA]</scope>
    <source>
        <strain evidence="5">JCM 17858</strain>
    </source>
</reference>
<dbReference type="Gene3D" id="3.40.50.720">
    <property type="entry name" value="NAD(P)-binding Rossmann-like Domain"/>
    <property type="match status" value="1"/>
</dbReference>
<dbReference type="InterPro" id="IPR013154">
    <property type="entry name" value="ADH-like_N"/>
</dbReference>
<dbReference type="InterPro" id="IPR013149">
    <property type="entry name" value="ADH-like_C"/>
</dbReference>
<dbReference type="SUPFAM" id="SSF51735">
    <property type="entry name" value="NAD(P)-binding Rossmann-fold domains"/>
    <property type="match status" value="1"/>
</dbReference>
<keyword evidence="1" id="KW-0521">NADP</keyword>
<organism evidence="4 5">
    <name type="scientific">Sphingobacterium thermophilum</name>
    <dbReference type="NCBI Taxonomy" id="768534"/>
    <lineage>
        <taxon>Bacteria</taxon>
        <taxon>Pseudomonadati</taxon>
        <taxon>Bacteroidota</taxon>
        <taxon>Sphingobacteriia</taxon>
        <taxon>Sphingobacteriales</taxon>
        <taxon>Sphingobacteriaceae</taxon>
        <taxon>Sphingobacterium</taxon>
    </lineage>
</organism>
<keyword evidence="5" id="KW-1185">Reference proteome</keyword>
<proteinExistence type="predicted"/>
<dbReference type="SMART" id="SM00829">
    <property type="entry name" value="PKS_ER"/>
    <property type="match status" value="1"/>
</dbReference>
<dbReference type="PANTHER" id="PTHR48106:SF8">
    <property type="entry name" value="OS02G0805600 PROTEIN"/>
    <property type="match status" value="1"/>
</dbReference>
<dbReference type="Gene3D" id="3.90.180.10">
    <property type="entry name" value="Medium-chain alcohol dehydrogenases, catalytic domain"/>
    <property type="match status" value="1"/>
</dbReference>
<evidence type="ECO:0000259" key="3">
    <source>
        <dbReference type="SMART" id="SM00829"/>
    </source>
</evidence>
<evidence type="ECO:0000313" key="5">
    <source>
        <dbReference type="Proteomes" id="UP001500394"/>
    </source>
</evidence>
<dbReference type="RefSeq" id="WP_316929715.1">
    <property type="nucleotide sequence ID" value="NZ_BAABGR010000006.1"/>
</dbReference>
<evidence type="ECO:0000256" key="1">
    <source>
        <dbReference type="ARBA" id="ARBA00022857"/>
    </source>
</evidence>
<protein>
    <submittedName>
        <fullName evidence="4">NAD(P)H-quinone oxidoreductase</fullName>
    </submittedName>
</protein>
<evidence type="ECO:0000256" key="2">
    <source>
        <dbReference type="ARBA" id="ARBA00023002"/>
    </source>
</evidence>
<dbReference type="CDD" id="cd05276">
    <property type="entry name" value="p53_inducible_oxidoreductase"/>
    <property type="match status" value="1"/>
</dbReference>
<dbReference type="Pfam" id="PF00107">
    <property type="entry name" value="ADH_zinc_N"/>
    <property type="match status" value="1"/>
</dbReference>
<dbReference type="InterPro" id="IPR020843">
    <property type="entry name" value="ER"/>
</dbReference>
<dbReference type="EMBL" id="BAABGR010000006">
    <property type="protein sequence ID" value="GAA4513116.1"/>
    <property type="molecule type" value="Genomic_DNA"/>
</dbReference>
<keyword evidence="2" id="KW-0560">Oxidoreductase</keyword>
<dbReference type="PANTHER" id="PTHR48106">
    <property type="entry name" value="QUINONE OXIDOREDUCTASE PIG3-RELATED"/>
    <property type="match status" value="1"/>
</dbReference>
<dbReference type="Pfam" id="PF08240">
    <property type="entry name" value="ADH_N"/>
    <property type="match status" value="1"/>
</dbReference>
<evidence type="ECO:0000313" key="4">
    <source>
        <dbReference type="EMBL" id="GAA4513116.1"/>
    </source>
</evidence>
<feature type="domain" description="Enoyl reductase (ER)" evidence="3">
    <location>
        <begin position="11"/>
        <end position="321"/>
    </location>
</feature>
<dbReference type="InterPro" id="IPR014189">
    <property type="entry name" value="Quinone_OxRdtase_PIG3"/>
</dbReference>
<accession>A0ABP8QY95</accession>
<sequence>MMKAVVMTTAGGPEVLQVQERDIPTISADEVLIRVHAAGVNRPDVLQRLGKYPAPQGVVQDVLGLEVAGTIAAIGENVKELNLGDRVMALVAGGGYAEFVAAHSGVCIPLPESLTFEEAAAMPETIYTVWHNVFQRANLTKGERILIHGGAGGIGSTAILLSKLWGAEVATTVRGAAKKEFVKQLGADIIIDYSTSDFEMGLKDKGVDVVLDFIGGEYFEKNIHVLREEGRLVYINAMQGVKVTLNILKLMQKRLTITGSTLRNRDSAFKEALTADIKAHLLPLINERKLILPIYKVVPFVEAWEAHRLMESSEILGKIVLSF</sequence>